<accession>A0ABX5NPJ9</accession>
<dbReference type="Pfam" id="PF21546">
    <property type="entry name" value="FGGY_C_2"/>
    <property type="match status" value="1"/>
</dbReference>
<evidence type="ECO:0000313" key="4">
    <source>
        <dbReference type="Proteomes" id="UP000247536"/>
    </source>
</evidence>
<dbReference type="InterPro" id="IPR049382">
    <property type="entry name" value="FGGY_C_2"/>
</dbReference>
<evidence type="ECO:0000259" key="1">
    <source>
        <dbReference type="Pfam" id="PF00370"/>
    </source>
</evidence>
<keyword evidence="3" id="KW-0418">Kinase</keyword>
<dbReference type="Gene3D" id="3.30.420.40">
    <property type="match status" value="2"/>
</dbReference>
<organism evidence="3 4">
    <name type="scientific">Rhizobium wuzhouense</name>
    <dbReference type="NCBI Taxonomy" id="1986026"/>
    <lineage>
        <taxon>Bacteria</taxon>
        <taxon>Pseudomonadati</taxon>
        <taxon>Pseudomonadota</taxon>
        <taxon>Alphaproteobacteria</taxon>
        <taxon>Hyphomicrobiales</taxon>
        <taxon>Rhizobiaceae</taxon>
        <taxon>Rhizobium/Agrobacterium group</taxon>
        <taxon>Rhizobium</taxon>
    </lineage>
</organism>
<dbReference type="GO" id="GO:0016301">
    <property type="term" value="F:kinase activity"/>
    <property type="evidence" value="ECO:0007669"/>
    <property type="project" value="UniProtKB-KW"/>
</dbReference>
<protein>
    <submittedName>
        <fullName evidence="3">Carbohydrate kinase</fullName>
    </submittedName>
</protein>
<feature type="domain" description="Carbohydrate kinase FGGY N-terminal" evidence="1">
    <location>
        <begin position="10"/>
        <end position="245"/>
    </location>
</feature>
<keyword evidence="4" id="KW-1185">Reference proteome</keyword>
<comment type="caution">
    <text evidence="3">The sequence shown here is derived from an EMBL/GenBank/DDBJ whole genome shotgun (WGS) entry which is preliminary data.</text>
</comment>
<keyword evidence="3" id="KW-0808">Transferase</keyword>
<dbReference type="RefSeq" id="WP_110792422.1">
    <property type="nucleotide sequence ID" value="NZ_QJRY01000005.1"/>
</dbReference>
<proteinExistence type="predicted"/>
<dbReference type="InterPro" id="IPR043129">
    <property type="entry name" value="ATPase_NBD"/>
</dbReference>
<dbReference type="EMBL" id="QJRY01000005">
    <property type="protein sequence ID" value="PYB72421.1"/>
    <property type="molecule type" value="Genomic_DNA"/>
</dbReference>
<reference evidence="3 4" key="1">
    <citation type="submission" date="2018-06" db="EMBL/GenBank/DDBJ databases">
        <title>Rhizobium wuzhouense sp. nov., isolated from roots of Oryza officinalis.</title>
        <authorList>
            <person name="Yuan T."/>
        </authorList>
    </citation>
    <scope>NUCLEOTIDE SEQUENCE [LARGE SCALE GENOMIC DNA]</scope>
    <source>
        <strain evidence="3 4">W44</strain>
    </source>
</reference>
<gene>
    <name evidence="3" type="ORF">DMY87_14900</name>
</gene>
<dbReference type="Pfam" id="PF00370">
    <property type="entry name" value="FGGY_N"/>
    <property type="match status" value="1"/>
</dbReference>
<dbReference type="CDD" id="cd07772">
    <property type="entry name" value="ASKHA_NBD_FGGY_NaCK-like"/>
    <property type="match status" value="1"/>
</dbReference>
<name>A0ABX5NPJ9_9HYPH</name>
<dbReference type="Proteomes" id="UP000247536">
    <property type="component" value="Unassembled WGS sequence"/>
</dbReference>
<sequence>MIDHTASASICVLDVGKTNVKLNAMTATGDVVETLSIANPVRPGPPWQHHDLAALGDWVFEGLATLARRHPIKTFVSAAHGSGGVLVGSDPDAGDGAVLPMIDYEQPLPSAVREAYAPLAGSFRDRGSAIMHGATHQARQMLWMEMAEPERFATARWFLCLPQYWAWRMTGSAVSEASCLGAQSHLWNIPDNRPTPIVTTRGWERLLPPFAPAWSSLGPVRPALAQRYGLPPALDVLVGIHDSSANLYRYQAAGLTDAAILSTGTWIVGMSRRTRLDDLDEAAGMTINSDVFGHPVAGALAMGGREFVHVAGEGTGSAAVDPATVMALIGRGTMAVPSFGDGDGFFPGSARLGHVVGPEPQSAVERRALALIYVAQLSAECLDALKVEGTAVLDGTYLKDPLFAPLVAAFRGRGETLFNLDAYGVATGAALLASHGTSSASDSLHLRSADVFQAPPDITTSYHRRWRELARQAKPSSERTFP</sequence>
<evidence type="ECO:0000259" key="2">
    <source>
        <dbReference type="Pfam" id="PF21546"/>
    </source>
</evidence>
<dbReference type="SUPFAM" id="SSF53067">
    <property type="entry name" value="Actin-like ATPase domain"/>
    <property type="match status" value="1"/>
</dbReference>
<dbReference type="InterPro" id="IPR018484">
    <property type="entry name" value="FGGY_N"/>
</dbReference>
<evidence type="ECO:0000313" key="3">
    <source>
        <dbReference type="EMBL" id="PYB72421.1"/>
    </source>
</evidence>
<feature type="domain" description="Carbohydrate kinase FGGY C-terminal" evidence="2">
    <location>
        <begin position="257"/>
        <end position="436"/>
    </location>
</feature>